<dbReference type="Proteomes" id="UP000004508">
    <property type="component" value="Unassembled WGS sequence"/>
</dbReference>
<evidence type="ECO:0000313" key="2">
    <source>
        <dbReference type="Proteomes" id="UP000004508"/>
    </source>
</evidence>
<keyword evidence="2" id="KW-1185">Reference proteome</keyword>
<dbReference type="AlphaFoldDB" id="D6U901"/>
<sequence>MLKIGATVGIYARRPESSKWHNTIGELVSIDEDKADGYGVTFAGQGNIIVYFRQDELEEIDTDTGADRPGTPPADIEKIKRLAKLLDVELEQVIAALENTGVDIDTLLTFHEWLDSAIKDAERLDMYFNYRDYPDGRG</sequence>
<dbReference type="STRING" id="485913.Krac_0066"/>
<dbReference type="InParanoid" id="D6U901"/>
<dbReference type="EMBL" id="ADVG01000008">
    <property type="protein sequence ID" value="EFH79556.1"/>
    <property type="molecule type" value="Genomic_DNA"/>
</dbReference>
<dbReference type="RefSeq" id="WP_007923733.1">
    <property type="nucleotide sequence ID" value="NZ_ADVG01000008.1"/>
</dbReference>
<name>D6U901_KTERA</name>
<protein>
    <submittedName>
        <fullName evidence="1">Uncharacterized protein</fullName>
    </submittedName>
</protein>
<gene>
    <name evidence="1" type="ORF">Krac_0066</name>
</gene>
<reference evidence="1 2" key="1">
    <citation type="journal article" date="2011" name="Stand. Genomic Sci.">
        <title>Non-contiguous finished genome sequence and contextual data of the filamentous soil bacterium Ktedonobacter racemifer type strain (SOSP1-21).</title>
        <authorList>
            <person name="Chang Y.J."/>
            <person name="Land M."/>
            <person name="Hauser L."/>
            <person name="Chertkov O."/>
            <person name="Del Rio T.G."/>
            <person name="Nolan M."/>
            <person name="Copeland A."/>
            <person name="Tice H."/>
            <person name="Cheng J.F."/>
            <person name="Lucas S."/>
            <person name="Han C."/>
            <person name="Goodwin L."/>
            <person name="Pitluck S."/>
            <person name="Ivanova N."/>
            <person name="Ovchinikova G."/>
            <person name="Pati A."/>
            <person name="Chen A."/>
            <person name="Palaniappan K."/>
            <person name="Mavromatis K."/>
            <person name="Liolios K."/>
            <person name="Brettin T."/>
            <person name="Fiebig A."/>
            <person name="Rohde M."/>
            <person name="Abt B."/>
            <person name="Goker M."/>
            <person name="Detter J.C."/>
            <person name="Woyke T."/>
            <person name="Bristow J."/>
            <person name="Eisen J.A."/>
            <person name="Markowitz V."/>
            <person name="Hugenholtz P."/>
            <person name="Kyrpides N.C."/>
            <person name="Klenk H.P."/>
            <person name="Lapidus A."/>
        </authorList>
    </citation>
    <scope>NUCLEOTIDE SEQUENCE [LARGE SCALE GENOMIC DNA]</scope>
    <source>
        <strain evidence="2">DSM 44963</strain>
    </source>
</reference>
<organism evidence="1 2">
    <name type="scientific">Ktedonobacter racemifer DSM 44963</name>
    <dbReference type="NCBI Taxonomy" id="485913"/>
    <lineage>
        <taxon>Bacteria</taxon>
        <taxon>Bacillati</taxon>
        <taxon>Chloroflexota</taxon>
        <taxon>Ktedonobacteria</taxon>
        <taxon>Ktedonobacterales</taxon>
        <taxon>Ktedonobacteraceae</taxon>
        <taxon>Ktedonobacter</taxon>
    </lineage>
</organism>
<comment type="caution">
    <text evidence="1">The sequence shown here is derived from an EMBL/GenBank/DDBJ whole genome shotgun (WGS) entry which is preliminary data.</text>
</comment>
<proteinExistence type="predicted"/>
<evidence type="ECO:0000313" key="1">
    <source>
        <dbReference type="EMBL" id="EFH79556.1"/>
    </source>
</evidence>
<accession>D6U901</accession>